<comment type="caution">
    <text evidence="1">The sequence shown here is derived from an EMBL/GenBank/DDBJ whole genome shotgun (WGS) entry which is preliminary data.</text>
</comment>
<reference evidence="1 2" key="1">
    <citation type="submission" date="2017-11" db="EMBL/GenBank/DDBJ databases">
        <title>Bacillus camelliae sp. nov., isolated from pu'er tea.</title>
        <authorList>
            <person name="Niu L."/>
        </authorList>
    </citation>
    <scope>NUCLEOTIDE SEQUENCE [LARGE SCALE GENOMIC DNA]</scope>
    <source>
        <strain evidence="1 2">7578-1</strain>
    </source>
</reference>
<organism evidence="1 2">
    <name type="scientific">Heyndrickxia camelliae</name>
    <dbReference type="NCBI Taxonomy" id="1707093"/>
    <lineage>
        <taxon>Bacteria</taxon>
        <taxon>Bacillati</taxon>
        <taxon>Bacillota</taxon>
        <taxon>Bacilli</taxon>
        <taxon>Bacillales</taxon>
        <taxon>Bacillaceae</taxon>
        <taxon>Heyndrickxia</taxon>
    </lineage>
</organism>
<dbReference type="PIRSF" id="PIRSF008502">
    <property type="entry name" value="UCP008502"/>
    <property type="match status" value="1"/>
</dbReference>
<dbReference type="SUPFAM" id="SSF160379">
    <property type="entry name" value="SP0830-like"/>
    <property type="match status" value="1"/>
</dbReference>
<evidence type="ECO:0000313" key="2">
    <source>
        <dbReference type="Proteomes" id="UP000233440"/>
    </source>
</evidence>
<dbReference type="EMBL" id="PIQO01000009">
    <property type="protein sequence ID" value="PKR84662.1"/>
    <property type="molecule type" value="Genomic_DNA"/>
</dbReference>
<dbReference type="OrthoDB" id="9806494at2"/>
<proteinExistence type="predicted"/>
<protein>
    <submittedName>
        <fullName evidence="1">Cytoplasmic protein</fullName>
    </submittedName>
</protein>
<dbReference type="AlphaFoldDB" id="A0A2N3LJ60"/>
<dbReference type="Gene3D" id="3.30.70.1280">
    <property type="entry name" value="SP0830-like domains"/>
    <property type="match status" value="1"/>
</dbReference>
<dbReference type="InterPro" id="IPR012545">
    <property type="entry name" value="DUF1697"/>
</dbReference>
<name>A0A2N3LJ60_9BACI</name>
<dbReference type="PANTHER" id="PTHR36439:SF1">
    <property type="entry name" value="DUF1697 DOMAIN-CONTAINING PROTEIN"/>
    <property type="match status" value="1"/>
</dbReference>
<keyword evidence="2" id="KW-1185">Reference proteome</keyword>
<dbReference type="Proteomes" id="UP000233440">
    <property type="component" value="Unassembled WGS sequence"/>
</dbReference>
<sequence length="182" mass="21116">MTIYIALFRGINVGGHNIIKMAELRNLFHTMKLTNVRTYIQSGNVVFESEEEEGTLQGRLEHEVEKTFGFPVSIILRTSGQLEKLIQQCPFPVEHLQEGESVHVAYLEEEPTQEAIIRLREFESDEEQFRLIGKDVYLFFRKSIRDSKLANQLKTLGVNTTVRNWRTTFKLNAMAKEIKKGR</sequence>
<dbReference type="Pfam" id="PF08002">
    <property type="entry name" value="DUF1697"/>
    <property type="match status" value="1"/>
</dbReference>
<dbReference type="RefSeq" id="WP_101354686.1">
    <property type="nucleotide sequence ID" value="NZ_PIQO01000009.1"/>
</dbReference>
<dbReference type="PANTHER" id="PTHR36439">
    <property type="entry name" value="BLL4334 PROTEIN"/>
    <property type="match status" value="1"/>
</dbReference>
<accession>A0A2N3LJ60</accession>
<gene>
    <name evidence="1" type="ORF">CWO92_13210</name>
</gene>
<evidence type="ECO:0000313" key="1">
    <source>
        <dbReference type="EMBL" id="PKR84662.1"/>
    </source>
</evidence>